<reference evidence="2 3" key="1">
    <citation type="submission" date="2019-09" db="EMBL/GenBank/DDBJ databases">
        <title>Isolation and complete genome sequencing of Methylocystis species.</title>
        <authorList>
            <person name="Rumah B.L."/>
            <person name="Stead C.E."/>
            <person name="Stevens B.C."/>
            <person name="Minton N.P."/>
            <person name="Grosse-Honebrink A."/>
            <person name="Zhang Y."/>
        </authorList>
    </citation>
    <scope>NUCLEOTIDE SEQUENCE [LARGE SCALE GENOMIC DNA]</scope>
    <source>
        <strain evidence="2 3">BRCS2</strain>
    </source>
</reference>
<organism evidence="2 3">
    <name type="scientific">Methylocystis parvus</name>
    <dbReference type="NCBI Taxonomy" id="134"/>
    <lineage>
        <taxon>Bacteria</taxon>
        <taxon>Pseudomonadati</taxon>
        <taxon>Pseudomonadota</taxon>
        <taxon>Alphaproteobacteria</taxon>
        <taxon>Hyphomicrobiales</taxon>
        <taxon>Methylocystaceae</taxon>
        <taxon>Methylocystis</taxon>
    </lineage>
</organism>
<protein>
    <submittedName>
        <fullName evidence="2">Uncharacterized protein</fullName>
    </submittedName>
</protein>
<feature type="region of interest" description="Disordered" evidence="1">
    <location>
        <begin position="99"/>
        <end position="144"/>
    </location>
</feature>
<dbReference type="AlphaFoldDB" id="A0A6B8M153"/>
<evidence type="ECO:0000313" key="3">
    <source>
        <dbReference type="Proteomes" id="UP000422569"/>
    </source>
</evidence>
<dbReference type="EMBL" id="CP044331">
    <property type="protein sequence ID" value="QGM96591.1"/>
    <property type="molecule type" value="Genomic_DNA"/>
</dbReference>
<dbReference type="KEGG" id="mpar:F7D14_03220"/>
<name>A0A6B8M153_9HYPH</name>
<dbReference type="Proteomes" id="UP000422569">
    <property type="component" value="Chromosome"/>
</dbReference>
<accession>A0A6B8M153</accession>
<keyword evidence="3" id="KW-1185">Reference proteome</keyword>
<dbReference type="RefSeq" id="WP_016920608.1">
    <property type="nucleotide sequence ID" value="NZ_CP044331.1"/>
</dbReference>
<proteinExistence type="predicted"/>
<evidence type="ECO:0000313" key="2">
    <source>
        <dbReference type="EMBL" id="QGM96591.1"/>
    </source>
</evidence>
<gene>
    <name evidence="2" type="ORF">F7D14_03220</name>
</gene>
<evidence type="ECO:0000256" key="1">
    <source>
        <dbReference type="SAM" id="MobiDB-lite"/>
    </source>
</evidence>
<feature type="compositionally biased region" description="Basic residues" evidence="1">
    <location>
        <begin position="134"/>
        <end position="144"/>
    </location>
</feature>
<sequence>MRKFLISPDFQTKQSRDAAAAAAAGKPSDLVFLARARAFQARRSKRVFGALALLAAPVLAVQAHRGAGQLPAALAPAEIPVAGLTRPAASLPHIVTQRGPAQAKIAPEGIDFTATSATEPDESGASKRLSPKPPVRRKKQPAPK</sequence>